<dbReference type="PANTHER" id="PTHR31374:SF118">
    <property type="entry name" value="OS01G0924966 PROTEIN"/>
    <property type="match status" value="1"/>
</dbReference>
<evidence type="ECO:0000313" key="3">
    <source>
        <dbReference type="EMBL" id="KAJ8772501.1"/>
    </source>
</evidence>
<feature type="compositionally biased region" description="Polar residues" evidence="2">
    <location>
        <begin position="32"/>
        <end position="45"/>
    </location>
</feature>
<name>A0AAV8U123_9ROSI</name>
<dbReference type="Pfam" id="PF02519">
    <property type="entry name" value="Auxin_inducible"/>
    <property type="match status" value="1"/>
</dbReference>
<sequence>MDILKGGWKGNLLRKAWDRCRSMGAIRRKKSPNTLSKSNSWNCTRSQSSMQEEHHSHQGSCRKKNDNKKSIKLTPEGCFSVYVGPQKQRFVMKTKYASHPLFRMLLEDAEMEYGYNSQGPLLLPCDVDLFYKVLSEIDNGDEVVSGCSPLAMFSPRRSSLELINSERYGAYRILPPSPMLKLNES</sequence>
<comment type="similarity">
    <text evidence="1">Belongs to the ARG7 family.</text>
</comment>
<feature type="region of interest" description="Disordered" evidence="2">
    <location>
        <begin position="28"/>
        <end position="67"/>
    </location>
</feature>
<comment type="caution">
    <text evidence="3">The sequence shown here is derived from an EMBL/GenBank/DDBJ whole genome shotgun (WGS) entry which is preliminary data.</text>
</comment>
<dbReference type="EMBL" id="JAIWQS010000002">
    <property type="protein sequence ID" value="KAJ8772501.1"/>
    <property type="molecule type" value="Genomic_DNA"/>
</dbReference>
<evidence type="ECO:0000256" key="1">
    <source>
        <dbReference type="ARBA" id="ARBA00006974"/>
    </source>
</evidence>
<reference evidence="3 4" key="1">
    <citation type="submission" date="2021-09" db="EMBL/GenBank/DDBJ databases">
        <title>Genomic insights and catalytic innovation underlie evolution of tropane alkaloids biosynthesis.</title>
        <authorList>
            <person name="Wang Y.-J."/>
            <person name="Tian T."/>
            <person name="Huang J.-P."/>
            <person name="Huang S.-X."/>
        </authorList>
    </citation>
    <scope>NUCLEOTIDE SEQUENCE [LARGE SCALE GENOMIC DNA]</scope>
    <source>
        <strain evidence="3">KIB-2018</strain>
        <tissue evidence="3">Leaf</tissue>
    </source>
</reference>
<organism evidence="3 4">
    <name type="scientific">Erythroxylum novogranatense</name>
    <dbReference type="NCBI Taxonomy" id="1862640"/>
    <lineage>
        <taxon>Eukaryota</taxon>
        <taxon>Viridiplantae</taxon>
        <taxon>Streptophyta</taxon>
        <taxon>Embryophyta</taxon>
        <taxon>Tracheophyta</taxon>
        <taxon>Spermatophyta</taxon>
        <taxon>Magnoliopsida</taxon>
        <taxon>eudicotyledons</taxon>
        <taxon>Gunneridae</taxon>
        <taxon>Pentapetalae</taxon>
        <taxon>rosids</taxon>
        <taxon>fabids</taxon>
        <taxon>Malpighiales</taxon>
        <taxon>Erythroxylaceae</taxon>
        <taxon>Erythroxylum</taxon>
    </lineage>
</organism>
<evidence type="ECO:0000256" key="2">
    <source>
        <dbReference type="SAM" id="MobiDB-lite"/>
    </source>
</evidence>
<proteinExistence type="inferred from homology"/>
<dbReference type="GO" id="GO:0009733">
    <property type="term" value="P:response to auxin"/>
    <property type="evidence" value="ECO:0007669"/>
    <property type="project" value="InterPro"/>
</dbReference>
<dbReference type="Proteomes" id="UP001159364">
    <property type="component" value="Linkage Group LG02"/>
</dbReference>
<protein>
    <submittedName>
        <fullName evidence="3">Uncharacterized protein</fullName>
    </submittedName>
</protein>
<gene>
    <name evidence="3" type="ORF">K2173_027678</name>
</gene>
<accession>A0AAV8U123</accession>
<dbReference type="PANTHER" id="PTHR31374">
    <property type="entry name" value="AUXIN-INDUCED PROTEIN-LIKE-RELATED"/>
    <property type="match status" value="1"/>
</dbReference>
<evidence type="ECO:0000313" key="4">
    <source>
        <dbReference type="Proteomes" id="UP001159364"/>
    </source>
</evidence>
<keyword evidence="4" id="KW-1185">Reference proteome</keyword>
<dbReference type="AlphaFoldDB" id="A0AAV8U123"/>
<dbReference type="InterPro" id="IPR003676">
    <property type="entry name" value="SAUR_fam"/>
</dbReference>